<proteinExistence type="predicted"/>
<sequence>MQFLTIILSIMLLALTAPTVLASPFSVQESIPEGYTLGQMGFHGEIAGHEITYNGTIEEVVAYAETLYPGITKSLAARDDVPLSNIPEIASTSIAGRSASNYRGGPDDKKGNRYCGQNNKDCPSCGNKKWGYAGKTHVEEGIKYLNKVTAACSAGGRKCVRISCSWHSAIFLCNDMEEVVEMPCNWTSTFAQDIIDDVACSYPKGDGSGWYLTQYSGQQFAQRAAYNVYLGQANC</sequence>
<gene>
    <name evidence="2" type="ORF">VTL71DRAFT_501</name>
</gene>
<evidence type="ECO:0000256" key="1">
    <source>
        <dbReference type="SAM" id="SignalP"/>
    </source>
</evidence>
<evidence type="ECO:0000313" key="2">
    <source>
        <dbReference type="EMBL" id="KAL2075558.1"/>
    </source>
</evidence>
<reference evidence="2 3" key="1">
    <citation type="journal article" date="2024" name="Commun. Biol.">
        <title>Comparative genomic analysis of thermophilic fungi reveals convergent evolutionary adaptations and gene losses.</title>
        <authorList>
            <person name="Steindorff A.S."/>
            <person name="Aguilar-Pontes M.V."/>
            <person name="Robinson A.J."/>
            <person name="Andreopoulos B."/>
            <person name="LaButti K."/>
            <person name="Kuo A."/>
            <person name="Mondo S."/>
            <person name="Riley R."/>
            <person name="Otillar R."/>
            <person name="Haridas S."/>
            <person name="Lipzen A."/>
            <person name="Grimwood J."/>
            <person name="Schmutz J."/>
            <person name="Clum A."/>
            <person name="Reid I.D."/>
            <person name="Moisan M.C."/>
            <person name="Butler G."/>
            <person name="Nguyen T.T.M."/>
            <person name="Dewar K."/>
            <person name="Conant G."/>
            <person name="Drula E."/>
            <person name="Henrissat B."/>
            <person name="Hansel C."/>
            <person name="Singer S."/>
            <person name="Hutchinson M.I."/>
            <person name="de Vries R.P."/>
            <person name="Natvig D.O."/>
            <person name="Powell A.J."/>
            <person name="Tsang A."/>
            <person name="Grigoriev I.V."/>
        </authorList>
    </citation>
    <scope>NUCLEOTIDE SEQUENCE [LARGE SCALE GENOMIC DNA]</scope>
    <source>
        <strain evidence="2 3">CBS 494.80</strain>
    </source>
</reference>
<dbReference type="Proteomes" id="UP001595075">
    <property type="component" value="Unassembled WGS sequence"/>
</dbReference>
<name>A0ABR4D070_9HELO</name>
<feature type="signal peptide" evidence="1">
    <location>
        <begin position="1"/>
        <end position="22"/>
    </location>
</feature>
<comment type="caution">
    <text evidence="2">The sequence shown here is derived from an EMBL/GenBank/DDBJ whole genome shotgun (WGS) entry which is preliminary data.</text>
</comment>
<accession>A0ABR4D070</accession>
<organism evidence="2 3">
    <name type="scientific">Oculimacula yallundae</name>
    <dbReference type="NCBI Taxonomy" id="86028"/>
    <lineage>
        <taxon>Eukaryota</taxon>
        <taxon>Fungi</taxon>
        <taxon>Dikarya</taxon>
        <taxon>Ascomycota</taxon>
        <taxon>Pezizomycotina</taxon>
        <taxon>Leotiomycetes</taxon>
        <taxon>Helotiales</taxon>
        <taxon>Ploettnerulaceae</taxon>
        <taxon>Oculimacula</taxon>
    </lineage>
</organism>
<feature type="chain" id="PRO_5045320040" evidence="1">
    <location>
        <begin position="23"/>
        <end position="235"/>
    </location>
</feature>
<evidence type="ECO:0000313" key="3">
    <source>
        <dbReference type="Proteomes" id="UP001595075"/>
    </source>
</evidence>
<protein>
    <submittedName>
        <fullName evidence="2">Uncharacterized protein</fullName>
    </submittedName>
</protein>
<keyword evidence="1" id="KW-0732">Signal</keyword>
<keyword evidence="3" id="KW-1185">Reference proteome</keyword>
<dbReference type="EMBL" id="JAZHXI010000001">
    <property type="protein sequence ID" value="KAL2075558.1"/>
    <property type="molecule type" value="Genomic_DNA"/>
</dbReference>